<dbReference type="Pfam" id="PF02984">
    <property type="entry name" value="Cyclin_C"/>
    <property type="match status" value="1"/>
</dbReference>
<feature type="domain" description="Cyclin C-terminal" evidence="8">
    <location>
        <begin position="339"/>
        <end position="456"/>
    </location>
</feature>
<dbReference type="SMART" id="SM01332">
    <property type="entry name" value="Cyclin_C"/>
    <property type="match status" value="1"/>
</dbReference>
<evidence type="ECO:0008006" key="11">
    <source>
        <dbReference type="Google" id="ProtNLM"/>
    </source>
</evidence>
<dbReference type="GO" id="GO:0051301">
    <property type="term" value="P:cell division"/>
    <property type="evidence" value="ECO:0007669"/>
    <property type="project" value="UniProtKB-KW"/>
</dbReference>
<keyword evidence="4" id="KW-0131">Cell cycle</keyword>
<evidence type="ECO:0000256" key="4">
    <source>
        <dbReference type="ARBA" id="ARBA00023306"/>
    </source>
</evidence>
<evidence type="ECO:0000256" key="2">
    <source>
        <dbReference type="ARBA" id="ARBA00022618"/>
    </source>
</evidence>
<protein>
    <recommendedName>
        <fullName evidence="11">Cyclin N-terminal domain-containing protein</fullName>
    </recommendedName>
</protein>
<dbReference type="CDD" id="cd20511">
    <property type="entry name" value="CYCLIN_AtCycB-like_rpt2"/>
    <property type="match status" value="1"/>
</dbReference>
<feature type="compositionally biased region" description="Basic and acidic residues" evidence="6">
    <location>
        <begin position="21"/>
        <end position="33"/>
    </location>
</feature>
<evidence type="ECO:0000313" key="10">
    <source>
        <dbReference type="Proteomes" id="UP001345219"/>
    </source>
</evidence>
<dbReference type="PIRSF" id="PIRSF001771">
    <property type="entry name" value="Cyclin_A_B_D_E"/>
    <property type="match status" value="1"/>
</dbReference>
<comment type="similarity">
    <text evidence="1">Belongs to the cyclin family. Cyclin AB subfamily.</text>
</comment>
<feature type="domain" description="Cyclin-like" evidence="7">
    <location>
        <begin position="246"/>
        <end position="330"/>
    </location>
</feature>
<dbReference type="GO" id="GO:0044772">
    <property type="term" value="P:mitotic cell cycle phase transition"/>
    <property type="evidence" value="ECO:0007669"/>
    <property type="project" value="InterPro"/>
</dbReference>
<dbReference type="FunFam" id="1.10.472.10:FF:000032">
    <property type="entry name" value="G2/mitotic-specific cyclin-1"/>
    <property type="match status" value="1"/>
</dbReference>
<dbReference type="PROSITE" id="PS00292">
    <property type="entry name" value="CYCLINS"/>
    <property type="match status" value="1"/>
</dbReference>
<dbReference type="InterPro" id="IPR013763">
    <property type="entry name" value="Cyclin-like_dom"/>
</dbReference>
<organism evidence="9 10">
    <name type="scientific">Trapa incisa</name>
    <dbReference type="NCBI Taxonomy" id="236973"/>
    <lineage>
        <taxon>Eukaryota</taxon>
        <taxon>Viridiplantae</taxon>
        <taxon>Streptophyta</taxon>
        <taxon>Embryophyta</taxon>
        <taxon>Tracheophyta</taxon>
        <taxon>Spermatophyta</taxon>
        <taxon>Magnoliopsida</taxon>
        <taxon>eudicotyledons</taxon>
        <taxon>Gunneridae</taxon>
        <taxon>Pentapetalae</taxon>
        <taxon>rosids</taxon>
        <taxon>malvids</taxon>
        <taxon>Myrtales</taxon>
        <taxon>Lythraceae</taxon>
        <taxon>Trapa</taxon>
    </lineage>
</organism>
<proteinExistence type="inferred from homology"/>
<evidence type="ECO:0000313" key="9">
    <source>
        <dbReference type="EMBL" id="KAK4766453.1"/>
    </source>
</evidence>
<feature type="region of interest" description="Disordered" evidence="6">
    <location>
        <begin position="90"/>
        <end position="166"/>
    </location>
</feature>
<evidence type="ECO:0000256" key="1">
    <source>
        <dbReference type="ARBA" id="ARBA00006955"/>
    </source>
</evidence>
<dbReference type="GO" id="GO:0016538">
    <property type="term" value="F:cyclin-dependent protein serine/threonine kinase regulator activity"/>
    <property type="evidence" value="ECO:0007669"/>
    <property type="project" value="InterPro"/>
</dbReference>
<dbReference type="InterPro" id="IPR036915">
    <property type="entry name" value="Cyclin-like_sf"/>
</dbReference>
<dbReference type="Pfam" id="PF00134">
    <property type="entry name" value="Cyclin_N"/>
    <property type="match status" value="1"/>
</dbReference>
<dbReference type="CDD" id="cd20567">
    <property type="entry name" value="CYCLIN_AtCycB-like_rpt1"/>
    <property type="match status" value="1"/>
</dbReference>
<feature type="region of interest" description="Disordered" evidence="6">
    <location>
        <begin position="1"/>
        <end position="33"/>
    </location>
</feature>
<dbReference type="FunFam" id="1.10.472.10:FF:000001">
    <property type="entry name" value="G2/mitotic-specific cyclin"/>
    <property type="match status" value="1"/>
</dbReference>
<evidence type="ECO:0000256" key="6">
    <source>
        <dbReference type="SAM" id="MobiDB-lite"/>
    </source>
</evidence>
<feature type="compositionally biased region" description="Basic and acidic residues" evidence="6">
    <location>
        <begin position="149"/>
        <end position="159"/>
    </location>
</feature>
<evidence type="ECO:0000256" key="3">
    <source>
        <dbReference type="ARBA" id="ARBA00023127"/>
    </source>
</evidence>
<dbReference type="GO" id="GO:0010332">
    <property type="term" value="P:response to gamma radiation"/>
    <property type="evidence" value="ECO:0007669"/>
    <property type="project" value="UniProtKB-ARBA"/>
</dbReference>
<accession>A0AAN7KCP1</accession>
<dbReference type="Gene3D" id="1.10.472.10">
    <property type="entry name" value="Cyclin-like"/>
    <property type="match status" value="2"/>
</dbReference>
<keyword evidence="2" id="KW-0132">Cell division</keyword>
<keyword evidence="3 5" id="KW-0195">Cyclin</keyword>
<dbReference type="InterPro" id="IPR039361">
    <property type="entry name" value="Cyclin"/>
</dbReference>
<evidence type="ECO:0000259" key="8">
    <source>
        <dbReference type="SMART" id="SM01332"/>
    </source>
</evidence>
<dbReference type="PANTHER" id="PTHR10177">
    <property type="entry name" value="CYCLINS"/>
    <property type="match status" value="1"/>
</dbReference>
<dbReference type="Proteomes" id="UP001345219">
    <property type="component" value="Chromosome 7"/>
</dbReference>
<sequence length="475" mass="52731">MATRPAVPPQARGDGVIGGVRQEKKNDGADAKNRKALGDIGNLVTVRGGIDGKPPSQISRPITRSFCAQLLANAQAAAAAENNKKQACVKANGGDKPVKRVEPAKAAQKKPLPPAKPKPKEVIEISTDSDEEIWHEADDNPSQEEEEAVEKRVKDEGSSLRRKKKKNRALTSVLTARSKAACGISTKPKEQALDIDAADAGNELAAVEYVEDLYRFYKEAENENRPTDYMPLQPELNEKMRMILVDWLVEIHNKFDLMPETLYLTINIIDRFLSVKSVPRRELQLLGMAALLTASKYEEIWAPEVNDIVCISDRAYTHEQVLAMEKAILGRLEWYLTVPTHYVFLVRFIKAAVADRRLENTAHFLAELGLMNYTALSYSPSLVAASAVYAARRTLNLSPFWNGTLKLHTGYSEEQIKECAKLLVGFHSKAKDSKFQVVYRKYSSSQREAVALLSPAKPLLDEEDSGKSSSWAPSV</sequence>
<evidence type="ECO:0000259" key="7">
    <source>
        <dbReference type="SMART" id="SM00385"/>
    </source>
</evidence>
<dbReference type="InterPro" id="IPR046965">
    <property type="entry name" value="Cyclin_A/B-like"/>
</dbReference>
<name>A0AAN7KCP1_9MYRT</name>
<gene>
    <name evidence="9" type="ORF">SAY87_008095</name>
</gene>
<dbReference type="SMART" id="SM00385">
    <property type="entry name" value="CYCLIN"/>
    <property type="match status" value="2"/>
</dbReference>
<dbReference type="SUPFAM" id="SSF47954">
    <property type="entry name" value="Cyclin-like"/>
    <property type="match status" value="2"/>
</dbReference>
<feature type="compositionally biased region" description="Acidic residues" evidence="6">
    <location>
        <begin position="139"/>
        <end position="148"/>
    </location>
</feature>
<dbReference type="AlphaFoldDB" id="A0AAN7KCP1"/>
<dbReference type="InterPro" id="IPR006671">
    <property type="entry name" value="Cyclin_N"/>
</dbReference>
<keyword evidence="10" id="KW-1185">Reference proteome</keyword>
<feature type="domain" description="Cyclin-like" evidence="7">
    <location>
        <begin position="343"/>
        <end position="425"/>
    </location>
</feature>
<evidence type="ECO:0000256" key="5">
    <source>
        <dbReference type="RuleBase" id="RU000383"/>
    </source>
</evidence>
<comment type="caution">
    <text evidence="9">The sequence shown here is derived from an EMBL/GenBank/DDBJ whole genome shotgun (WGS) entry which is preliminary data.</text>
</comment>
<dbReference type="EMBL" id="JAXIOK010000007">
    <property type="protein sequence ID" value="KAK4766453.1"/>
    <property type="molecule type" value="Genomic_DNA"/>
</dbReference>
<dbReference type="InterPro" id="IPR048258">
    <property type="entry name" value="Cyclins_cyclin-box"/>
</dbReference>
<dbReference type="InterPro" id="IPR004367">
    <property type="entry name" value="Cyclin_C-dom"/>
</dbReference>
<reference evidence="9 10" key="1">
    <citation type="journal article" date="2023" name="Hortic Res">
        <title>Pangenome of water caltrop reveals structural variations and asymmetric subgenome divergence after allopolyploidization.</title>
        <authorList>
            <person name="Zhang X."/>
            <person name="Chen Y."/>
            <person name="Wang L."/>
            <person name="Yuan Y."/>
            <person name="Fang M."/>
            <person name="Shi L."/>
            <person name="Lu R."/>
            <person name="Comes H.P."/>
            <person name="Ma Y."/>
            <person name="Chen Y."/>
            <person name="Huang G."/>
            <person name="Zhou Y."/>
            <person name="Zheng Z."/>
            <person name="Qiu Y."/>
        </authorList>
    </citation>
    <scope>NUCLEOTIDE SEQUENCE [LARGE SCALE GENOMIC DNA]</scope>
    <source>
        <tissue evidence="9">Roots</tissue>
    </source>
</reference>